<dbReference type="SFLD" id="SFLDS00029">
    <property type="entry name" value="Radical_SAM"/>
    <property type="match status" value="1"/>
</dbReference>
<evidence type="ECO:0000256" key="2">
    <source>
        <dbReference type="ARBA" id="ARBA00022485"/>
    </source>
</evidence>
<dbReference type="GO" id="GO:0046872">
    <property type="term" value="F:metal ion binding"/>
    <property type="evidence" value="ECO:0007669"/>
    <property type="project" value="UniProtKB-KW"/>
</dbReference>
<dbReference type="NCBIfam" id="NF045502">
    <property type="entry name" value="variant_rSAM"/>
    <property type="match status" value="1"/>
</dbReference>
<dbReference type="GO" id="GO:0044689">
    <property type="term" value="F:7,8-didemethyl-8-hydroxy-5-deazariboflavin synthase activity"/>
    <property type="evidence" value="ECO:0007669"/>
    <property type="project" value="TreeGrafter"/>
</dbReference>
<gene>
    <name evidence="8" type="ORF">N5I87_24905</name>
</gene>
<keyword evidence="5" id="KW-0408">Iron</keyword>
<organism evidence="8 9">
    <name type="scientific">Ralstonia mojiangensis</name>
    <dbReference type="NCBI Taxonomy" id="2953895"/>
    <lineage>
        <taxon>Bacteria</taxon>
        <taxon>Pseudomonadati</taxon>
        <taxon>Pseudomonadota</taxon>
        <taxon>Betaproteobacteria</taxon>
        <taxon>Burkholderiales</taxon>
        <taxon>Burkholderiaceae</taxon>
        <taxon>Ralstonia</taxon>
    </lineage>
</organism>
<dbReference type="RefSeq" id="WP_260800977.1">
    <property type="nucleotide sequence ID" value="NZ_JAOCQJ010000010.1"/>
</dbReference>
<dbReference type="InterPro" id="IPR034405">
    <property type="entry name" value="F420"/>
</dbReference>
<dbReference type="PROSITE" id="PS51918">
    <property type="entry name" value="RADICAL_SAM"/>
    <property type="match status" value="1"/>
</dbReference>
<dbReference type="Pfam" id="PF04055">
    <property type="entry name" value="Radical_SAM"/>
    <property type="match status" value="1"/>
</dbReference>
<dbReference type="SFLD" id="SFLDG01107">
    <property type="entry name" value="Uncharacterised_Radical_SAM_Su"/>
    <property type="match status" value="1"/>
</dbReference>
<dbReference type="PANTHER" id="PTHR43076:SF1">
    <property type="entry name" value="LIPOYL SYNTHASE 2"/>
    <property type="match status" value="1"/>
</dbReference>
<keyword evidence="4" id="KW-0479">Metal-binding</keyword>
<evidence type="ECO:0000256" key="3">
    <source>
        <dbReference type="ARBA" id="ARBA00022691"/>
    </source>
</evidence>
<feature type="domain" description="Radical SAM core" evidence="7">
    <location>
        <begin position="114"/>
        <end position="351"/>
    </location>
</feature>
<evidence type="ECO:0000256" key="4">
    <source>
        <dbReference type="ARBA" id="ARBA00022723"/>
    </source>
</evidence>
<evidence type="ECO:0000256" key="6">
    <source>
        <dbReference type="ARBA" id="ARBA00023014"/>
    </source>
</evidence>
<evidence type="ECO:0000256" key="5">
    <source>
        <dbReference type="ARBA" id="ARBA00023004"/>
    </source>
</evidence>
<keyword evidence="6" id="KW-0411">Iron-sulfur</keyword>
<dbReference type="Proteomes" id="UP001164374">
    <property type="component" value="Unassembled WGS sequence"/>
</dbReference>
<protein>
    <submittedName>
        <fullName evidence="8">MSMEG_0568 family radical SAM protein</fullName>
    </submittedName>
</protein>
<reference evidence="8" key="1">
    <citation type="journal article" date="2023" name="Front. Microbiol.">
        <title>Ralstonia chuxiongensis sp. nov., Ralstonia mojiangensis sp. nov., and Ralstonia soli sp. nov., isolated from tobacco fields, are three novel species in the family Burkholderiaceae.</title>
        <authorList>
            <person name="Lu C.H."/>
            <person name="Zhang Y.Y."/>
            <person name="Jiang N."/>
            <person name="Chen W."/>
            <person name="Shao X."/>
            <person name="Zhao Z.M."/>
            <person name="Lu W.L."/>
            <person name="Hu X."/>
            <person name="Xi Y.X."/>
            <person name="Zou S.Y."/>
            <person name="Wei Q.J."/>
            <person name="Lin Z.L."/>
            <person name="Gong L."/>
            <person name="Gai X.T."/>
            <person name="Zhang L.Q."/>
            <person name="Li J.Y."/>
            <person name="Jin Y."/>
            <person name="Xia Z.Y."/>
        </authorList>
    </citation>
    <scope>NUCLEOTIDE SEQUENCE</scope>
    <source>
        <strain evidence="8">22TCCZM01-4</strain>
    </source>
</reference>
<keyword evidence="3" id="KW-0949">S-adenosyl-L-methionine</keyword>
<evidence type="ECO:0000313" key="9">
    <source>
        <dbReference type="Proteomes" id="UP001164374"/>
    </source>
</evidence>
<comment type="cofactor">
    <cofactor evidence="1">
        <name>[4Fe-4S] cluster</name>
        <dbReference type="ChEBI" id="CHEBI:49883"/>
    </cofactor>
</comment>
<dbReference type="EMBL" id="JAOCQJ010000010">
    <property type="protein sequence ID" value="MCT7319272.1"/>
    <property type="molecule type" value="Genomic_DNA"/>
</dbReference>
<dbReference type="InterPro" id="IPR007197">
    <property type="entry name" value="rSAM"/>
</dbReference>
<accession>A0AAE3I8U1</accession>
<dbReference type="InterPro" id="IPR058240">
    <property type="entry name" value="rSAM_sf"/>
</dbReference>
<dbReference type="InterPro" id="IPR016779">
    <property type="entry name" value="rSAM_MSMEG0568"/>
</dbReference>
<reference evidence="8" key="2">
    <citation type="submission" date="2023-02" db="EMBL/GenBank/DDBJ databases">
        <authorList>
            <person name="Lu C.-H."/>
        </authorList>
    </citation>
    <scope>NUCLEOTIDE SEQUENCE</scope>
    <source>
        <strain evidence="8">22TCCZM01-4</strain>
    </source>
</reference>
<dbReference type="Gene3D" id="3.20.20.70">
    <property type="entry name" value="Aldolase class I"/>
    <property type="match status" value="1"/>
</dbReference>
<dbReference type="SUPFAM" id="SSF102114">
    <property type="entry name" value="Radical SAM enzymes"/>
    <property type="match status" value="1"/>
</dbReference>
<evidence type="ECO:0000256" key="1">
    <source>
        <dbReference type="ARBA" id="ARBA00001966"/>
    </source>
</evidence>
<name>A0AAE3I8U1_9RALS</name>
<dbReference type="PIRSF" id="PIRSF020870">
    <property type="entry name" value="Radical_SAM_bac_prd"/>
    <property type="match status" value="1"/>
</dbReference>
<dbReference type="SMART" id="SM00729">
    <property type="entry name" value="Elp3"/>
    <property type="match status" value="1"/>
</dbReference>
<dbReference type="InterPro" id="IPR006638">
    <property type="entry name" value="Elp3/MiaA/NifB-like_rSAM"/>
</dbReference>
<comment type="caution">
    <text evidence="8">The sequence shown here is derived from an EMBL/GenBank/DDBJ whole genome shotgun (WGS) entry which is preliminary data.</text>
</comment>
<evidence type="ECO:0000259" key="7">
    <source>
        <dbReference type="PROSITE" id="PS51918"/>
    </source>
</evidence>
<dbReference type="NCBIfam" id="TIGR04043">
    <property type="entry name" value="rSAM_MSMEG_0568"/>
    <property type="match status" value="1"/>
</dbReference>
<dbReference type="AlphaFoldDB" id="A0AAE3I8U1"/>
<dbReference type="InterPro" id="IPR013785">
    <property type="entry name" value="Aldolase_TIM"/>
</dbReference>
<dbReference type="PANTHER" id="PTHR43076">
    <property type="entry name" value="FO SYNTHASE (COFH)"/>
    <property type="match status" value="1"/>
</dbReference>
<evidence type="ECO:0000313" key="8">
    <source>
        <dbReference type="EMBL" id="MCT7319272.1"/>
    </source>
</evidence>
<sequence length="373" mass="39488">MNSSETTSASSRHLMTELQSAGLRLEDPSAGAASRRGGAGPSDHKAVTIDGVTIMVPVHTSSAWNSPFVAGAADTQGISVLKRAAIPIANISFPAPPRFYGLQTLEGVPYSHIATLHSKDVLATTVLQTCIRYESRRKTCKFCSIGQSLAAGRTIAHKTPEQLAEVARAAVLLDGVRHMVLTTGTPPTPDRGAGILCDSAFAIKAAVDLPIQAQCEPPDDDRWFARMRASGIDTLGMHLETVTPEVRERVMPGKATVPISRYMQAFEAAVAVFGRGQVSTYILAGLGDSREAILEISDKLISLGVYPFVVPFVPISGTPLEDHPPPGTEFMKSILQPLGAMLNRAGMRSSDIRAGCGKCGACSSLSAYEETSA</sequence>
<dbReference type="GO" id="GO:0051539">
    <property type="term" value="F:4 iron, 4 sulfur cluster binding"/>
    <property type="evidence" value="ECO:0007669"/>
    <property type="project" value="UniProtKB-KW"/>
</dbReference>
<proteinExistence type="predicted"/>
<keyword evidence="2" id="KW-0004">4Fe-4S</keyword>